<feature type="compositionally biased region" description="Polar residues" evidence="1">
    <location>
        <begin position="72"/>
        <end position="81"/>
    </location>
</feature>
<name>A0ABR0E7T3_ZASCE</name>
<feature type="compositionally biased region" description="Polar residues" evidence="1">
    <location>
        <begin position="1"/>
        <end position="14"/>
    </location>
</feature>
<protein>
    <submittedName>
        <fullName evidence="2">Uncharacterized protein</fullName>
    </submittedName>
</protein>
<feature type="region of interest" description="Disordered" evidence="1">
    <location>
        <begin position="1"/>
        <end position="96"/>
    </location>
</feature>
<evidence type="ECO:0000313" key="3">
    <source>
        <dbReference type="Proteomes" id="UP001305779"/>
    </source>
</evidence>
<sequence>MPSTQTTSNNNLSPNYIPKTSLDKETRSTNVGSDSRRPSETAEWLLPEYRPTEFRSRSSSVNSRSRSTSGSWDTHQMSAQERQWRKDHEAKSKNSVKKLFSYGFMEGK</sequence>
<reference evidence="2 3" key="1">
    <citation type="journal article" date="2023" name="G3 (Bethesda)">
        <title>A chromosome-level genome assembly of Zasmidium syzygii isolated from banana leaves.</title>
        <authorList>
            <person name="van Westerhoven A.C."/>
            <person name="Mehrabi R."/>
            <person name="Talebi R."/>
            <person name="Steentjes M.B.F."/>
            <person name="Corcolon B."/>
            <person name="Chong P.A."/>
            <person name="Kema G.H.J."/>
            <person name="Seidl M.F."/>
        </authorList>
    </citation>
    <scope>NUCLEOTIDE SEQUENCE [LARGE SCALE GENOMIC DNA]</scope>
    <source>
        <strain evidence="2 3">P124</strain>
    </source>
</reference>
<accession>A0ABR0E7T3</accession>
<dbReference type="EMBL" id="JAXOVC010000009">
    <property type="protein sequence ID" value="KAK4497305.1"/>
    <property type="molecule type" value="Genomic_DNA"/>
</dbReference>
<organism evidence="2 3">
    <name type="scientific">Zasmidium cellare</name>
    <name type="common">Wine cellar mold</name>
    <name type="synonym">Racodium cellare</name>
    <dbReference type="NCBI Taxonomy" id="395010"/>
    <lineage>
        <taxon>Eukaryota</taxon>
        <taxon>Fungi</taxon>
        <taxon>Dikarya</taxon>
        <taxon>Ascomycota</taxon>
        <taxon>Pezizomycotina</taxon>
        <taxon>Dothideomycetes</taxon>
        <taxon>Dothideomycetidae</taxon>
        <taxon>Mycosphaerellales</taxon>
        <taxon>Mycosphaerellaceae</taxon>
        <taxon>Zasmidium</taxon>
    </lineage>
</organism>
<feature type="compositionally biased region" description="Basic and acidic residues" evidence="1">
    <location>
        <begin position="82"/>
        <end position="92"/>
    </location>
</feature>
<evidence type="ECO:0000256" key="1">
    <source>
        <dbReference type="SAM" id="MobiDB-lite"/>
    </source>
</evidence>
<dbReference type="Proteomes" id="UP001305779">
    <property type="component" value="Unassembled WGS sequence"/>
</dbReference>
<keyword evidence="3" id="KW-1185">Reference proteome</keyword>
<proteinExistence type="predicted"/>
<evidence type="ECO:0000313" key="2">
    <source>
        <dbReference type="EMBL" id="KAK4497305.1"/>
    </source>
</evidence>
<comment type="caution">
    <text evidence="2">The sequence shown here is derived from an EMBL/GenBank/DDBJ whole genome shotgun (WGS) entry which is preliminary data.</text>
</comment>
<feature type="compositionally biased region" description="Low complexity" evidence="1">
    <location>
        <begin position="57"/>
        <end position="71"/>
    </location>
</feature>
<gene>
    <name evidence="2" type="ORF">PRZ48_011755</name>
</gene>